<name>A0A7N5K3J0_AILME</name>
<evidence type="ECO:0000259" key="2">
    <source>
        <dbReference type="Pfam" id="PF15391"/>
    </source>
</evidence>
<feature type="compositionally biased region" description="Basic and acidic residues" evidence="1">
    <location>
        <begin position="323"/>
        <end position="341"/>
    </location>
</feature>
<organism evidence="3 4">
    <name type="scientific">Ailuropoda melanoleuca</name>
    <name type="common">Giant panda</name>
    <dbReference type="NCBI Taxonomy" id="9646"/>
    <lineage>
        <taxon>Eukaryota</taxon>
        <taxon>Metazoa</taxon>
        <taxon>Chordata</taxon>
        <taxon>Craniata</taxon>
        <taxon>Vertebrata</taxon>
        <taxon>Euteleostomi</taxon>
        <taxon>Mammalia</taxon>
        <taxon>Eutheria</taxon>
        <taxon>Laurasiatheria</taxon>
        <taxon>Carnivora</taxon>
        <taxon>Caniformia</taxon>
        <taxon>Ursidae</taxon>
        <taxon>Ailuropoda</taxon>
    </lineage>
</organism>
<evidence type="ECO:0000313" key="3">
    <source>
        <dbReference type="Ensembl" id="ENSAMEP00000034349.1"/>
    </source>
</evidence>
<dbReference type="PANTHER" id="PTHR22409">
    <property type="entry name" value="CHROMOSOME 19 OPEN READING FRAME 44"/>
    <property type="match status" value="1"/>
</dbReference>
<dbReference type="Ensembl" id="ENSAMET00000047243.1">
    <property type="protein sequence ID" value="ENSAMEP00000034349.1"/>
    <property type="gene ID" value="ENSAMEG00000010044.2"/>
</dbReference>
<feature type="compositionally biased region" description="Basic and acidic residues" evidence="1">
    <location>
        <begin position="118"/>
        <end position="127"/>
    </location>
</feature>
<dbReference type="Pfam" id="PF15391">
    <property type="entry name" value="DUF4614"/>
    <property type="match status" value="1"/>
</dbReference>
<feature type="compositionally biased region" description="Basic and acidic residues" evidence="1">
    <location>
        <begin position="189"/>
        <end position="210"/>
    </location>
</feature>
<dbReference type="PANTHER" id="PTHR22409:SF2">
    <property type="entry name" value="CHROMOSOME 19 OPEN READING FRAME 44"/>
    <property type="match status" value="1"/>
</dbReference>
<dbReference type="Proteomes" id="UP000008912">
    <property type="component" value="Unassembled WGS sequence"/>
</dbReference>
<reference evidence="3 4" key="1">
    <citation type="journal article" date="2010" name="Nature">
        <title>The sequence and de novo assembly of the giant panda genome.</title>
        <authorList>
            <person name="Li R."/>
            <person name="Fan W."/>
            <person name="Tian G."/>
            <person name="Zhu H."/>
            <person name="He L."/>
            <person name="Cai J."/>
            <person name="Huang Q."/>
            <person name="Cai Q."/>
            <person name="Li B."/>
            <person name="Bai Y."/>
            <person name="Zhang Z."/>
            <person name="Zhang Y."/>
            <person name="Wang W."/>
            <person name="Li J."/>
            <person name="Wei F."/>
            <person name="Li H."/>
            <person name="Jian M."/>
            <person name="Li J."/>
            <person name="Zhang Z."/>
            <person name="Nielsen R."/>
            <person name="Li D."/>
            <person name="Gu W."/>
            <person name="Yang Z."/>
            <person name="Xuan Z."/>
            <person name="Ryder O.A."/>
            <person name="Leung F.C."/>
            <person name="Zhou Y."/>
            <person name="Cao J."/>
            <person name="Sun X."/>
            <person name="Fu Y."/>
            <person name="Fang X."/>
            <person name="Guo X."/>
            <person name="Wang B."/>
            <person name="Hou R."/>
            <person name="Shen F."/>
            <person name="Mu B."/>
            <person name="Ni P."/>
            <person name="Lin R."/>
            <person name="Qian W."/>
            <person name="Wang G."/>
            <person name="Yu C."/>
            <person name="Nie W."/>
            <person name="Wang J."/>
            <person name="Wu Z."/>
            <person name="Liang H."/>
            <person name="Min J."/>
            <person name="Wu Q."/>
            <person name="Cheng S."/>
            <person name="Ruan J."/>
            <person name="Wang M."/>
            <person name="Shi Z."/>
            <person name="Wen M."/>
            <person name="Liu B."/>
            <person name="Ren X."/>
            <person name="Zheng H."/>
            <person name="Dong D."/>
            <person name="Cook K."/>
            <person name="Shan G."/>
            <person name="Zhang H."/>
            <person name="Kosiol C."/>
            <person name="Xie X."/>
            <person name="Lu Z."/>
            <person name="Zheng H."/>
            <person name="Li Y."/>
            <person name="Steiner C.C."/>
            <person name="Lam T.T."/>
            <person name="Lin S."/>
            <person name="Zhang Q."/>
            <person name="Li G."/>
            <person name="Tian J."/>
            <person name="Gong T."/>
            <person name="Liu H."/>
            <person name="Zhang D."/>
            <person name="Fang L."/>
            <person name="Ye C."/>
            <person name="Zhang J."/>
            <person name="Hu W."/>
            <person name="Xu A."/>
            <person name="Ren Y."/>
            <person name="Zhang G."/>
            <person name="Bruford M.W."/>
            <person name="Li Q."/>
            <person name="Ma L."/>
            <person name="Guo Y."/>
            <person name="An N."/>
            <person name="Hu Y."/>
            <person name="Zheng Y."/>
            <person name="Shi Y."/>
            <person name="Li Z."/>
            <person name="Liu Q."/>
            <person name="Chen Y."/>
            <person name="Zhao J."/>
            <person name="Qu N."/>
            <person name="Zhao S."/>
            <person name="Tian F."/>
            <person name="Wang X."/>
            <person name="Wang H."/>
            <person name="Xu L."/>
            <person name="Liu X."/>
            <person name="Vinar T."/>
            <person name="Wang Y."/>
            <person name="Lam T.W."/>
            <person name="Yiu S.M."/>
            <person name="Liu S."/>
            <person name="Zhang H."/>
            <person name="Li D."/>
            <person name="Huang Y."/>
            <person name="Wang X."/>
            <person name="Yang G."/>
            <person name="Jiang Z."/>
            <person name="Wang J."/>
            <person name="Qin N."/>
            <person name="Li L."/>
            <person name="Li J."/>
            <person name="Bolund L."/>
            <person name="Kristiansen K."/>
            <person name="Wong G.K."/>
            <person name="Olson M."/>
            <person name="Zhang X."/>
            <person name="Li S."/>
            <person name="Yang H."/>
            <person name="Wang J."/>
            <person name="Wang J."/>
        </authorList>
    </citation>
    <scope>NUCLEOTIDE SEQUENCE [LARGE SCALE GENOMIC DNA]</scope>
</reference>
<keyword evidence="4" id="KW-1185">Reference proteome</keyword>
<reference evidence="3" key="2">
    <citation type="submission" date="2025-08" db="UniProtKB">
        <authorList>
            <consortium name="Ensembl"/>
        </authorList>
    </citation>
    <scope>IDENTIFICATION</scope>
</reference>
<feature type="compositionally biased region" description="Basic and acidic residues" evidence="1">
    <location>
        <begin position="254"/>
        <end position="264"/>
    </location>
</feature>
<dbReference type="InterPro" id="IPR040120">
    <property type="entry name" value="C19orf44-like"/>
</dbReference>
<evidence type="ECO:0000256" key="1">
    <source>
        <dbReference type="SAM" id="MobiDB-lite"/>
    </source>
</evidence>
<feature type="domain" description="DUF4614" evidence="2">
    <location>
        <begin position="318"/>
        <end position="391"/>
    </location>
</feature>
<protein>
    <submittedName>
        <fullName evidence="3">Chromosome 19 open reading frame 44</fullName>
    </submittedName>
</protein>
<reference evidence="3" key="3">
    <citation type="submission" date="2025-09" db="UniProtKB">
        <authorList>
            <consortium name="Ensembl"/>
        </authorList>
    </citation>
    <scope>IDENTIFICATION</scope>
</reference>
<feature type="compositionally biased region" description="Polar residues" evidence="1">
    <location>
        <begin position="299"/>
        <end position="313"/>
    </location>
</feature>
<dbReference type="AlphaFoldDB" id="A0A7N5K3J0"/>
<sequence length="441" mass="48716">MASVRRASHPVRNIFDDFSDISLEESKMEEIRNLKISRSLTKITPGHSRFLKGSQTMGVKHSLLKEKAVVEGESRLSSGRPPTTASKLRASAVLTKLAQIETKIMKRKAQMDLSGLESDLRTSEDSLPRSADTVLPRGTAGLSSHSLDKTSQKHAREIPVAESSAQNGKVSRFLKRREPPVENTFPEARFGKERNFQTPKEKKPTRKLDSPDSDEEEMKELLGSLIESSREKENFMNQRLRGPRVSEEEQTELFSKEGQREKASSRSPQARGPPTGSEVSEHLSEPSASSAGPEGASSLRPNSQKPTASTVSLAYSEDFETASESRAHSEESPDRTLDTRSEFSASLQPDLSLPTLEPWRKQVRDVTRVIVKETAVQTLDPAFTYQWAEGKPVGPPREVQALGVRATGILGSTTKSFKVWRFGSSLLASWGAAGPRFLFRG</sequence>
<dbReference type="InterPro" id="IPR027884">
    <property type="entry name" value="DUF4614"/>
</dbReference>
<evidence type="ECO:0000313" key="4">
    <source>
        <dbReference type="Proteomes" id="UP000008912"/>
    </source>
</evidence>
<accession>A0A7N5K3J0</accession>
<feature type="compositionally biased region" description="Low complexity" evidence="1">
    <location>
        <begin position="285"/>
        <end position="298"/>
    </location>
</feature>
<dbReference type="GeneTree" id="ENSGT00390000002505"/>
<feature type="compositionally biased region" description="Basic and acidic residues" evidence="1">
    <location>
        <begin position="146"/>
        <end position="159"/>
    </location>
</feature>
<gene>
    <name evidence="3" type="primary">C19orf44</name>
</gene>
<feature type="region of interest" description="Disordered" evidence="1">
    <location>
        <begin position="111"/>
        <end position="349"/>
    </location>
</feature>
<proteinExistence type="predicted"/>